<dbReference type="InterPro" id="IPR050707">
    <property type="entry name" value="HTH_MetabolicPath_Reg"/>
</dbReference>
<dbReference type="EMBL" id="FZOD01000009">
    <property type="protein sequence ID" value="SNS41834.1"/>
    <property type="molecule type" value="Genomic_DNA"/>
</dbReference>
<dbReference type="InterPro" id="IPR005471">
    <property type="entry name" value="Tscrpt_reg_IclR_N"/>
</dbReference>
<sequence length="269" mass="29045">MDLMKPKLEDATRRGTQAIERAIAVLRAFERSATLSPTEMAQRLHLSVSTAHRIIRALHSAGMLGQDPVTERYHLGITTATLGRLALERLGATTMLPELERLRDLTGEAVNLGVRIGDEVAVLLQVPSRQPLRYEQEPGQRNPIHVCAMGKALLAFGDPRVGMEEPFARYTDATITTRAGLDAELDLIRARGSAVNHEERIVGVRAVAVPIRDGHGNVLAALAIQGPAVRLGDDRLPELTAELIATAQRLSVGHRLYIAPPAHASAAGS</sequence>
<dbReference type="Pfam" id="PF01614">
    <property type="entry name" value="IclR_C"/>
    <property type="match status" value="1"/>
</dbReference>
<dbReference type="PANTHER" id="PTHR30136:SF24">
    <property type="entry name" value="HTH-TYPE TRANSCRIPTIONAL REPRESSOR ALLR"/>
    <property type="match status" value="1"/>
</dbReference>
<feature type="domain" description="IclR-ED" evidence="5">
    <location>
        <begin position="78"/>
        <end position="256"/>
    </location>
</feature>
<dbReference type="GO" id="GO:0045892">
    <property type="term" value="P:negative regulation of DNA-templated transcription"/>
    <property type="evidence" value="ECO:0007669"/>
    <property type="project" value="TreeGrafter"/>
</dbReference>
<dbReference type="InterPro" id="IPR029016">
    <property type="entry name" value="GAF-like_dom_sf"/>
</dbReference>
<organism evidence="6 7">
    <name type="scientific">Streptosporangium subroseum</name>
    <dbReference type="NCBI Taxonomy" id="106412"/>
    <lineage>
        <taxon>Bacteria</taxon>
        <taxon>Bacillati</taxon>
        <taxon>Actinomycetota</taxon>
        <taxon>Actinomycetes</taxon>
        <taxon>Streptosporangiales</taxon>
        <taxon>Streptosporangiaceae</taxon>
        <taxon>Streptosporangium</taxon>
    </lineage>
</organism>
<proteinExistence type="predicted"/>
<evidence type="ECO:0000256" key="2">
    <source>
        <dbReference type="ARBA" id="ARBA00023125"/>
    </source>
</evidence>
<dbReference type="SUPFAM" id="SSF55781">
    <property type="entry name" value="GAF domain-like"/>
    <property type="match status" value="1"/>
</dbReference>
<gene>
    <name evidence="6" type="ORF">SAMN05216276_100956</name>
</gene>
<dbReference type="SUPFAM" id="SSF46785">
    <property type="entry name" value="Winged helix' DNA-binding domain"/>
    <property type="match status" value="1"/>
</dbReference>
<dbReference type="PANTHER" id="PTHR30136">
    <property type="entry name" value="HELIX-TURN-HELIX TRANSCRIPTIONAL REGULATOR, ICLR FAMILY"/>
    <property type="match status" value="1"/>
</dbReference>
<dbReference type="InterPro" id="IPR014757">
    <property type="entry name" value="Tscrpt_reg_IclR_C"/>
</dbReference>
<evidence type="ECO:0000256" key="3">
    <source>
        <dbReference type="ARBA" id="ARBA00023163"/>
    </source>
</evidence>
<name>A0A239ED28_9ACTN</name>
<dbReference type="AlphaFoldDB" id="A0A239ED28"/>
<keyword evidence="2" id="KW-0238">DNA-binding</keyword>
<dbReference type="GO" id="GO:0003700">
    <property type="term" value="F:DNA-binding transcription factor activity"/>
    <property type="evidence" value="ECO:0007669"/>
    <property type="project" value="TreeGrafter"/>
</dbReference>
<evidence type="ECO:0000256" key="1">
    <source>
        <dbReference type="ARBA" id="ARBA00023015"/>
    </source>
</evidence>
<dbReference type="Gene3D" id="1.10.10.10">
    <property type="entry name" value="Winged helix-like DNA-binding domain superfamily/Winged helix DNA-binding domain"/>
    <property type="match status" value="1"/>
</dbReference>
<dbReference type="Pfam" id="PF09339">
    <property type="entry name" value="HTH_IclR"/>
    <property type="match status" value="1"/>
</dbReference>
<dbReference type="Gene3D" id="3.30.450.40">
    <property type="match status" value="1"/>
</dbReference>
<dbReference type="InterPro" id="IPR036388">
    <property type="entry name" value="WH-like_DNA-bd_sf"/>
</dbReference>
<evidence type="ECO:0000259" key="5">
    <source>
        <dbReference type="PROSITE" id="PS51078"/>
    </source>
</evidence>
<dbReference type="OrthoDB" id="8479143at2"/>
<dbReference type="GO" id="GO:0003677">
    <property type="term" value="F:DNA binding"/>
    <property type="evidence" value="ECO:0007669"/>
    <property type="project" value="UniProtKB-KW"/>
</dbReference>
<accession>A0A239ED28</accession>
<keyword evidence="7" id="KW-1185">Reference proteome</keyword>
<dbReference type="InterPro" id="IPR036390">
    <property type="entry name" value="WH_DNA-bd_sf"/>
</dbReference>
<dbReference type="SMART" id="SM00346">
    <property type="entry name" value="HTH_ICLR"/>
    <property type="match status" value="1"/>
</dbReference>
<dbReference type="PROSITE" id="PS51078">
    <property type="entry name" value="ICLR_ED"/>
    <property type="match status" value="1"/>
</dbReference>
<dbReference type="Proteomes" id="UP000198282">
    <property type="component" value="Unassembled WGS sequence"/>
</dbReference>
<keyword evidence="1" id="KW-0805">Transcription regulation</keyword>
<evidence type="ECO:0000313" key="7">
    <source>
        <dbReference type="Proteomes" id="UP000198282"/>
    </source>
</evidence>
<protein>
    <submittedName>
        <fullName evidence="6">Transcriptional regulator, IclR family</fullName>
    </submittedName>
</protein>
<feature type="domain" description="HTH iclR-type" evidence="4">
    <location>
        <begin position="16"/>
        <end position="77"/>
    </location>
</feature>
<reference evidence="6 7" key="1">
    <citation type="submission" date="2017-06" db="EMBL/GenBank/DDBJ databases">
        <authorList>
            <person name="Kim H.J."/>
            <person name="Triplett B.A."/>
        </authorList>
    </citation>
    <scope>NUCLEOTIDE SEQUENCE [LARGE SCALE GENOMIC DNA]</scope>
    <source>
        <strain evidence="6 7">CGMCC 4.2132</strain>
    </source>
</reference>
<evidence type="ECO:0000313" key="6">
    <source>
        <dbReference type="EMBL" id="SNS41834.1"/>
    </source>
</evidence>
<keyword evidence="3" id="KW-0804">Transcription</keyword>
<dbReference type="PROSITE" id="PS51077">
    <property type="entry name" value="HTH_ICLR"/>
    <property type="match status" value="1"/>
</dbReference>
<evidence type="ECO:0000259" key="4">
    <source>
        <dbReference type="PROSITE" id="PS51077"/>
    </source>
</evidence>